<dbReference type="InterPro" id="IPR005373">
    <property type="entry name" value="PHAF1"/>
</dbReference>
<dbReference type="Pfam" id="PF03676">
    <property type="entry name" value="PHAF1"/>
    <property type="match status" value="1"/>
</dbReference>
<proteinExistence type="inferred from homology"/>
<dbReference type="PANTHER" id="PTHR13465">
    <property type="entry name" value="UPF0183 PROTEIN"/>
    <property type="match status" value="1"/>
</dbReference>
<evidence type="ECO:0000313" key="3">
    <source>
        <dbReference type="Proteomes" id="UP000245119"/>
    </source>
</evidence>
<dbReference type="AlphaFoldDB" id="A0A2T7NGN3"/>
<gene>
    <name evidence="2" type="ORF">C0Q70_18485</name>
</gene>
<dbReference type="PANTHER" id="PTHR13465:SF2">
    <property type="entry name" value="PHAGOSOME ASSEMBLY FACTOR 1"/>
    <property type="match status" value="1"/>
</dbReference>
<protein>
    <submittedName>
        <fullName evidence="2">Uncharacterized protein</fullName>
    </submittedName>
</protein>
<keyword evidence="3" id="KW-1185">Reference proteome</keyword>
<dbReference type="InterPro" id="IPR039156">
    <property type="entry name" value="PHAF1/BROMI"/>
</dbReference>
<accession>A0A2T7NGN3</accession>
<evidence type="ECO:0000313" key="2">
    <source>
        <dbReference type="EMBL" id="PVD20331.1"/>
    </source>
</evidence>
<sequence length="448" mass="49978">MSDPTFDTAAHCACAPKHNKNGGDIGLCMSAGHHTAHHVKSASGFSYTNLYGIHTNITAMLDLEVVPERSLGNEQWEFVLGMPFYQAVNILRRQDRIIKGVQVWYSDQAPLQMDQVLNLSQDGIRLIFDPVSQRLKIIEVNNMSKVKLKYCGVPFNTPQVRPTIEQIDQSFGATHPGVYITEKQLFVLNFRGLSFEFPIDSKFEPKYAHGLGSLQFPNGASPVVARMCIYAGSSLTDCRAPSLPVTCFHGNCFLECLEVLREHNVTQGLKFLLATEGNGQGKLLDPRKKSVERIIHFGDSCQDVVSALGCPSKVFFKLEDKMKIHMPEAHKRIRSRNSDYFFNYFTMGVDVLFDASTHLAKKFILHTNYPGHYNFNMYCRCEFKLPVVLEKVKVHGGQGDEDPLIITAYSRGCWSPLTATPGLLDGSAEISILCLQAVSGSTGVWWAS</sequence>
<dbReference type="EMBL" id="PZQS01000012">
    <property type="protein sequence ID" value="PVD20331.1"/>
    <property type="molecule type" value="Genomic_DNA"/>
</dbReference>
<dbReference type="Proteomes" id="UP000245119">
    <property type="component" value="Linkage Group LG12"/>
</dbReference>
<reference evidence="2 3" key="1">
    <citation type="submission" date="2018-04" db="EMBL/GenBank/DDBJ databases">
        <title>The genome of golden apple snail Pomacea canaliculata provides insight into stress tolerance and invasive adaptation.</title>
        <authorList>
            <person name="Liu C."/>
            <person name="Liu B."/>
            <person name="Ren Y."/>
            <person name="Zhang Y."/>
            <person name="Wang H."/>
            <person name="Li S."/>
            <person name="Jiang F."/>
            <person name="Yin L."/>
            <person name="Zhang G."/>
            <person name="Qian W."/>
            <person name="Fan W."/>
        </authorList>
    </citation>
    <scope>NUCLEOTIDE SEQUENCE [LARGE SCALE GENOMIC DNA]</scope>
    <source>
        <strain evidence="2">SZHN2017</strain>
        <tissue evidence="2">Muscle</tissue>
    </source>
</reference>
<dbReference type="GO" id="GO:0005802">
    <property type="term" value="C:trans-Golgi network"/>
    <property type="evidence" value="ECO:0007669"/>
    <property type="project" value="TreeGrafter"/>
</dbReference>
<dbReference type="STRING" id="400727.A0A2T7NGN3"/>
<dbReference type="GO" id="GO:0043001">
    <property type="term" value="P:Golgi to plasma membrane protein transport"/>
    <property type="evidence" value="ECO:0007669"/>
    <property type="project" value="TreeGrafter"/>
</dbReference>
<dbReference type="OrthoDB" id="411211at2759"/>
<comment type="similarity">
    <text evidence="1">Belongs to the PHAF1 family.</text>
</comment>
<evidence type="ECO:0000256" key="1">
    <source>
        <dbReference type="ARBA" id="ARBA00024339"/>
    </source>
</evidence>
<organism evidence="2 3">
    <name type="scientific">Pomacea canaliculata</name>
    <name type="common">Golden apple snail</name>
    <dbReference type="NCBI Taxonomy" id="400727"/>
    <lineage>
        <taxon>Eukaryota</taxon>
        <taxon>Metazoa</taxon>
        <taxon>Spiralia</taxon>
        <taxon>Lophotrochozoa</taxon>
        <taxon>Mollusca</taxon>
        <taxon>Gastropoda</taxon>
        <taxon>Caenogastropoda</taxon>
        <taxon>Architaenioglossa</taxon>
        <taxon>Ampullarioidea</taxon>
        <taxon>Ampullariidae</taxon>
        <taxon>Pomacea</taxon>
    </lineage>
</organism>
<name>A0A2T7NGN3_POMCA</name>
<comment type="caution">
    <text evidence="2">The sequence shown here is derived from an EMBL/GenBank/DDBJ whole genome shotgun (WGS) entry which is preliminary data.</text>
</comment>